<dbReference type="GO" id="GO:0016491">
    <property type="term" value="F:oxidoreductase activity"/>
    <property type="evidence" value="ECO:0007669"/>
    <property type="project" value="UniProtKB-KW"/>
</dbReference>
<accession>A0ABY3ARN5</accession>
<evidence type="ECO:0000313" key="4">
    <source>
        <dbReference type="Proteomes" id="UP000316208"/>
    </source>
</evidence>
<keyword evidence="3" id="KW-0560">Oxidoreductase</keyword>
<keyword evidence="4" id="KW-1185">Reference proteome</keyword>
<dbReference type="SUPFAM" id="SSF50129">
    <property type="entry name" value="GroES-like"/>
    <property type="match status" value="1"/>
</dbReference>
<proteinExistence type="predicted"/>
<sequence length="408" mass="45213">MGKTLYEVGEVPPVGYVPEKMYAWTLRNDRLGEPIEAFQQEVVDIPQLKENEMLVLNMACGINYNGVWASLGLPRNVVHAHHKYEDPQDFLICGSESSGIVYAVGDKVTKYKVGDEVICTGIQYDERCETYKKTEDPRVSPSFRIWGYEGNWGAFSQFSKVQEAQCIAKPKELSWVEAASVTATGGTVYNMLKHWQGNEIQAGDIVLVWGGYGGVGSIAIPLIQAFGGIPIAVVSDDARGEYCMRLGAKGYINRKKYNHWGIINEQLHNDTALYGKWLKSVVRIRREIWKIAGERKDPKIVIEHPGADTLPTSMFLCDLKGMVVICGATTGYVGSLDLRYLWLGMKRLQGSHAGTIEDGKTYLDLIVKENISFPEPTTCSFADIPLIHQNMYTNSAKGGNTVALIGAS</sequence>
<dbReference type="PANTHER" id="PTHR44154:SF1">
    <property type="entry name" value="QUINONE OXIDOREDUCTASE"/>
    <property type="match status" value="1"/>
</dbReference>
<dbReference type="InterPro" id="IPR011032">
    <property type="entry name" value="GroES-like_sf"/>
</dbReference>
<dbReference type="InterPro" id="IPR013149">
    <property type="entry name" value="ADH-like_C"/>
</dbReference>
<dbReference type="NCBIfam" id="TIGR01751">
    <property type="entry name" value="crot-CoA-red"/>
    <property type="match status" value="1"/>
</dbReference>
<dbReference type="Pfam" id="PF08240">
    <property type="entry name" value="ADH_N"/>
    <property type="match status" value="1"/>
</dbReference>
<dbReference type="Gene3D" id="3.90.180.10">
    <property type="entry name" value="Medium-chain alcohol dehydrogenases, catalytic domain"/>
    <property type="match status" value="1"/>
</dbReference>
<dbReference type="Pfam" id="PF00107">
    <property type="entry name" value="ADH_zinc_N"/>
    <property type="match status" value="1"/>
</dbReference>
<protein>
    <submittedName>
        <fullName evidence="3">Crotonyl-CoA carboxylase/reductase</fullName>
        <ecNumber evidence="3">1.3.1.85</ecNumber>
    </submittedName>
</protein>
<dbReference type="InterPro" id="IPR036291">
    <property type="entry name" value="NAD(P)-bd_dom_sf"/>
</dbReference>
<organism evidence="3 4">
    <name type="scientific">Paenibacillus popilliae</name>
    <name type="common">Bacillus popilliae</name>
    <dbReference type="NCBI Taxonomy" id="78057"/>
    <lineage>
        <taxon>Bacteria</taxon>
        <taxon>Bacillati</taxon>
        <taxon>Bacillota</taxon>
        <taxon>Bacilli</taxon>
        <taxon>Bacillales</taxon>
        <taxon>Paenibacillaceae</taxon>
        <taxon>Paenibacillus</taxon>
    </lineage>
</organism>
<keyword evidence="1" id="KW-0521">NADP</keyword>
<evidence type="ECO:0000256" key="1">
    <source>
        <dbReference type="ARBA" id="ARBA00022857"/>
    </source>
</evidence>
<evidence type="ECO:0000259" key="2">
    <source>
        <dbReference type="SMART" id="SM00829"/>
    </source>
</evidence>
<dbReference type="EC" id="1.3.1.85" evidence="3"/>
<dbReference type="InterPro" id="IPR010085">
    <property type="entry name" value="Crot_CoA_red"/>
</dbReference>
<dbReference type="Gene3D" id="3.40.50.720">
    <property type="entry name" value="NAD(P)-binding Rossmann-like Domain"/>
    <property type="match status" value="1"/>
</dbReference>
<gene>
    <name evidence="3" type="primary">ccrA</name>
    <name evidence="3" type="ORF">C7Y44_13405</name>
</gene>
<feature type="domain" description="Enoyl reductase (ER)" evidence="2">
    <location>
        <begin position="33"/>
        <end position="404"/>
    </location>
</feature>
<reference evidence="3 4" key="1">
    <citation type="submission" date="2018-03" db="EMBL/GenBank/DDBJ databases">
        <title>Aerobic endospore-forming bacteria genome sequencing and assembly.</title>
        <authorList>
            <person name="Cavalcante D.A."/>
            <person name="Driks A."/>
            <person name="Putonti C."/>
            <person name="De-Souza M.T."/>
        </authorList>
    </citation>
    <scope>NUCLEOTIDE SEQUENCE [LARGE SCALE GENOMIC DNA]</scope>
    <source>
        <strain evidence="3 4">SDF0028</strain>
    </source>
</reference>
<dbReference type="SUPFAM" id="SSF51735">
    <property type="entry name" value="NAD(P)-binding Rossmann-fold domains"/>
    <property type="match status" value="1"/>
</dbReference>
<name>A0ABY3ARN5_PAEPP</name>
<evidence type="ECO:0000313" key="3">
    <source>
        <dbReference type="EMBL" id="TQR45257.1"/>
    </source>
</evidence>
<dbReference type="SMART" id="SM00829">
    <property type="entry name" value="PKS_ER"/>
    <property type="match status" value="1"/>
</dbReference>
<dbReference type="RefSeq" id="WP_142544264.1">
    <property type="nucleotide sequence ID" value="NZ_SADY01000003.1"/>
</dbReference>
<dbReference type="InterPro" id="IPR020843">
    <property type="entry name" value="ER"/>
</dbReference>
<dbReference type="InterPro" id="IPR013154">
    <property type="entry name" value="ADH-like_N"/>
</dbReference>
<comment type="caution">
    <text evidence="3">The sequence shown here is derived from an EMBL/GenBank/DDBJ whole genome shotgun (WGS) entry which is preliminary data.</text>
</comment>
<dbReference type="PANTHER" id="PTHR44154">
    <property type="entry name" value="QUINONE OXIDOREDUCTASE"/>
    <property type="match status" value="1"/>
</dbReference>
<dbReference type="InterPro" id="IPR051603">
    <property type="entry name" value="Zinc-ADH_QOR/CCCR"/>
</dbReference>
<dbReference type="EMBL" id="SADY01000003">
    <property type="protein sequence ID" value="TQR45257.1"/>
    <property type="molecule type" value="Genomic_DNA"/>
</dbReference>
<dbReference type="Proteomes" id="UP000316208">
    <property type="component" value="Unassembled WGS sequence"/>
</dbReference>